<dbReference type="Proteomes" id="UP000445000">
    <property type="component" value="Unassembled WGS sequence"/>
</dbReference>
<dbReference type="PROSITE" id="PS51257">
    <property type="entry name" value="PROKAR_LIPOPROTEIN"/>
    <property type="match status" value="1"/>
</dbReference>
<evidence type="ECO:0000313" key="4">
    <source>
        <dbReference type="EMBL" id="GFE78460.1"/>
    </source>
</evidence>
<feature type="domain" description="Phosphatidic acid phosphatase type 2/haloperoxidase" evidence="3">
    <location>
        <begin position="127"/>
        <end position="237"/>
    </location>
</feature>
<dbReference type="Pfam" id="PF01569">
    <property type="entry name" value="PAP2"/>
    <property type="match status" value="1"/>
</dbReference>
<evidence type="ECO:0000256" key="1">
    <source>
        <dbReference type="SAM" id="MobiDB-lite"/>
    </source>
</evidence>
<dbReference type="Gene3D" id="1.20.144.10">
    <property type="entry name" value="Phosphatidic acid phosphatase type 2/haloperoxidase"/>
    <property type="match status" value="1"/>
</dbReference>
<proteinExistence type="predicted"/>
<dbReference type="SUPFAM" id="SSF48317">
    <property type="entry name" value="Acid phosphatase/Vanadium-dependent haloperoxidase"/>
    <property type="match status" value="1"/>
</dbReference>
<feature type="region of interest" description="Disordered" evidence="1">
    <location>
        <begin position="152"/>
        <end position="176"/>
    </location>
</feature>
<evidence type="ECO:0000313" key="5">
    <source>
        <dbReference type="Proteomes" id="UP000445000"/>
    </source>
</evidence>
<reference evidence="5" key="1">
    <citation type="submission" date="2020-01" db="EMBL/GenBank/DDBJ databases">
        <title>'Steroidobacter agaridevorans' sp. nov., agar-degrading bacteria isolated from rhizosphere soils.</title>
        <authorList>
            <person name="Ikenaga M."/>
            <person name="Kataoka M."/>
            <person name="Murouchi A."/>
            <person name="Katsuragi S."/>
            <person name="Sakai M."/>
        </authorList>
    </citation>
    <scope>NUCLEOTIDE SEQUENCE [LARGE SCALE GENOMIC DNA]</scope>
    <source>
        <strain evidence="5">YU21-B</strain>
    </source>
</reference>
<feature type="compositionally biased region" description="Low complexity" evidence="1">
    <location>
        <begin position="163"/>
        <end position="172"/>
    </location>
</feature>
<feature type="signal peptide" evidence="2">
    <location>
        <begin position="1"/>
        <end position="24"/>
    </location>
</feature>
<evidence type="ECO:0000256" key="2">
    <source>
        <dbReference type="SAM" id="SignalP"/>
    </source>
</evidence>
<dbReference type="AlphaFoldDB" id="A0A829Y5H1"/>
<protein>
    <recommendedName>
        <fullName evidence="3">Phosphatidic acid phosphatase type 2/haloperoxidase domain-containing protein</fullName>
    </recommendedName>
</protein>
<name>A0A829Y5H1_9GAMM</name>
<gene>
    <name evidence="4" type="ORF">GCM10011487_04600</name>
</gene>
<accession>A0A829Y5H1</accession>
<organism evidence="4 5">
    <name type="scientific">Steroidobacter agaridevorans</name>
    <dbReference type="NCBI Taxonomy" id="2695856"/>
    <lineage>
        <taxon>Bacteria</taxon>
        <taxon>Pseudomonadati</taxon>
        <taxon>Pseudomonadota</taxon>
        <taxon>Gammaproteobacteria</taxon>
        <taxon>Steroidobacterales</taxon>
        <taxon>Steroidobacteraceae</taxon>
        <taxon>Steroidobacter</taxon>
    </lineage>
</organism>
<sequence>MTVMPSRSAIILCALLLSACGTLPDGKGWGEEATLTPGWDRVRESAVNAAKDPWTWGPLLGAAAFQIDDFDRRTSDWAREHTPVFGSQSSAEQWSDDLRSASSVAHYATILATPGGDEAGEWLFNKLKGTLVGVAAVSATGQITNLMKEEFDRERPNGADGESFPSGHSSSSAVHTRLASRNLQSMEMSDATRTTLDVGLHALTIGTSWARIEAGWHYPADTLFSMALGNFIASFVNDAFMGLAESNSALALQVVDEGAVLRVQMRF</sequence>
<dbReference type="CDD" id="cd01610">
    <property type="entry name" value="PAP2_like"/>
    <property type="match status" value="1"/>
</dbReference>
<comment type="caution">
    <text evidence="4">The sequence shown here is derived from an EMBL/GenBank/DDBJ whole genome shotgun (WGS) entry which is preliminary data.</text>
</comment>
<keyword evidence="2" id="KW-0732">Signal</keyword>
<keyword evidence="5" id="KW-1185">Reference proteome</keyword>
<dbReference type="InterPro" id="IPR000326">
    <property type="entry name" value="PAP2/HPO"/>
</dbReference>
<feature type="chain" id="PRO_5032426521" description="Phosphatidic acid phosphatase type 2/haloperoxidase domain-containing protein" evidence="2">
    <location>
        <begin position="25"/>
        <end position="267"/>
    </location>
</feature>
<dbReference type="SMART" id="SM00014">
    <property type="entry name" value="acidPPc"/>
    <property type="match status" value="1"/>
</dbReference>
<dbReference type="EMBL" id="BLJN01000001">
    <property type="protein sequence ID" value="GFE78460.1"/>
    <property type="molecule type" value="Genomic_DNA"/>
</dbReference>
<evidence type="ECO:0000259" key="3">
    <source>
        <dbReference type="SMART" id="SM00014"/>
    </source>
</evidence>
<dbReference type="InterPro" id="IPR036938">
    <property type="entry name" value="PAP2/HPO_sf"/>
</dbReference>